<dbReference type="AlphaFoldDB" id="A0A8J8Q1V7"/>
<keyword evidence="1" id="KW-0597">Phosphoprotein</keyword>
<dbReference type="PANTHER" id="PTHR44520">
    <property type="entry name" value="RESPONSE REGULATOR RCP1-RELATED"/>
    <property type="match status" value="1"/>
</dbReference>
<dbReference type="OrthoDB" id="3369at2157"/>
<dbReference type="PROSITE" id="PS50110">
    <property type="entry name" value="RESPONSE_REGULATORY"/>
    <property type="match status" value="1"/>
</dbReference>
<dbReference type="Gene3D" id="3.40.50.2300">
    <property type="match status" value="1"/>
</dbReference>
<dbReference type="GO" id="GO:0000160">
    <property type="term" value="P:phosphorelay signal transduction system"/>
    <property type="evidence" value="ECO:0007669"/>
    <property type="project" value="InterPro"/>
</dbReference>
<evidence type="ECO:0000256" key="1">
    <source>
        <dbReference type="PROSITE-ProRule" id="PRU00169"/>
    </source>
</evidence>
<dbReference type="EMBL" id="PHNJ01000005">
    <property type="protein sequence ID" value="TYL38600.1"/>
    <property type="molecule type" value="Genomic_DNA"/>
</dbReference>
<dbReference type="InterPro" id="IPR052893">
    <property type="entry name" value="TCS_response_regulator"/>
</dbReference>
<dbReference type="SUPFAM" id="SSF52172">
    <property type="entry name" value="CheY-like"/>
    <property type="match status" value="1"/>
</dbReference>
<dbReference type="CDD" id="cd17557">
    <property type="entry name" value="REC_Rcp-like"/>
    <property type="match status" value="1"/>
</dbReference>
<sequence>MNDIDILLVEDNHGDIHLIERAFDTRELPGTVHVVQTGDDALDWLSRHEAFADAPRPDLVLLDLNLPGTSGHTVLEEIKSDPDLRRIPVIILTSSRAEDDLIDAYETHANACLIKPVDPEQFADRIQAFVEFWVSTATLPPSSN</sequence>
<accession>A0A8J8Q1V7</accession>
<dbReference type="Proteomes" id="UP000766904">
    <property type="component" value="Unassembled WGS sequence"/>
</dbReference>
<evidence type="ECO:0000259" key="2">
    <source>
        <dbReference type="PROSITE" id="PS50110"/>
    </source>
</evidence>
<protein>
    <submittedName>
        <fullName evidence="3">Two-component system response regulator</fullName>
    </submittedName>
</protein>
<dbReference type="Pfam" id="PF00072">
    <property type="entry name" value="Response_reg"/>
    <property type="match status" value="1"/>
</dbReference>
<dbReference type="RefSeq" id="WP_148858309.1">
    <property type="nucleotide sequence ID" value="NZ_PHNJ01000005.1"/>
</dbReference>
<dbReference type="SMART" id="SM00448">
    <property type="entry name" value="REC"/>
    <property type="match status" value="1"/>
</dbReference>
<keyword evidence="4" id="KW-1185">Reference proteome</keyword>
<evidence type="ECO:0000313" key="4">
    <source>
        <dbReference type="Proteomes" id="UP000766904"/>
    </source>
</evidence>
<reference evidence="3" key="1">
    <citation type="submission" date="2017-11" db="EMBL/GenBank/DDBJ databases">
        <authorList>
            <person name="Kajale S.C."/>
            <person name="Sharma A."/>
        </authorList>
    </citation>
    <scope>NUCLEOTIDE SEQUENCE</scope>
    <source>
        <strain evidence="3">LS1_42</strain>
    </source>
</reference>
<feature type="modified residue" description="4-aspartylphosphate" evidence="1">
    <location>
        <position position="63"/>
    </location>
</feature>
<proteinExistence type="predicted"/>
<dbReference type="InterPro" id="IPR011006">
    <property type="entry name" value="CheY-like_superfamily"/>
</dbReference>
<organism evidence="3 4">
    <name type="scientific">Natronococcus pandeyae</name>
    <dbReference type="NCBI Taxonomy" id="2055836"/>
    <lineage>
        <taxon>Archaea</taxon>
        <taxon>Methanobacteriati</taxon>
        <taxon>Methanobacteriota</taxon>
        <taxon>Stenosarchaea group</taxon>
        <taxon>Halobacteria</taxon>
        <taxon>Halobacteriales</taxon>
        <taxon>Natrialbaceae</taxon>
        <taxon>Natronococcus</taxon>
    </lineage>
</organism>
<name>A0A8J8Q1V7_9EURY</name>
<evidence type="ECO:0000313" key="3">
    <source>
        <dbReference type="EMBL" id="TYL38600.1"/>
    </source>
</evidence>
<feature type="domain" description="Response regulatory" evidence="2">
    <location>
        <begin position="5"/>
        <end position="130"/>
    </location>
</feature>
<dbReference type="PANTHER" id="PTHR44520:SF2">
    <property type="entry name" value="RESPONSE REGULATOR RCP1"/>
    <property type="match status" value="1"/>
</dbReference>
<dbReference type="InterPro" id="IPR001789">
    <property type="entry name" value="Sig_transdc_resp-reg_receiver"/>
</dbReference>
<gene>
    <name evidence="3" type="ORF">CV102_12450</name>
</gene>
<comment type="caution">
    <text evidence="3">The sequence shown here is derived from an EMBL/GenBank/DDBJ whole genome shotgun (WGS) entry which is preliminary data.</text>
</comment>